<dbReference type="Gene3D" id="1.10.12.10">
    <property type="entry name" value="Lyase 2-enoyl-coa Hydratase, Chain A, domain 2"/>
    <property type="match status" value="1"/>
</dbReference>
<dbReference type="NCBIfam" id="NF005804">
    <property type="entry name" value="PRK07659.1"/>
    <property type="match status" value="1"/>
</dbReference>
<dbReference type="InterPro" id="IPR014748">
    <property type="entry name" value="Enoyl-CoA_hydra_C"/>
</dbReference>
<dbReference type="PANTHER" id="PTHR43459:SF1">
    <property type="entry name" value="EG:BACN32G11.4 PROTEIN"/>
    <property type="match status" value="1"/>
</dbReference>
<comment type="similarity">
    <text evidence="1">Belongs to the enoyl-CoA hydratase/isomerase family.</text>
</comment>
<evidence type="ECO:0000313" key="2">
    <source>
        <dbReference type="EMBL" id="QPC45977.1"/>
    </source>
</evidence>
<dbReference type="PANTHER" id="PTHR43459">
    <property type="entry name" value="ENOYL-COA HYDRATASE"/>
    <property type="match status" value="1"/>
</dbReference>
<dbReference type="KEGG" id="mcui:G8O30_02885"/>
<dbReference type="GO" id="GO:0004300">
    <property type="term" value="F:enoyl-CoA hydratase activity"/>
    <property type="evidence" value="ECO:0007669"/>
    <property type="project" value="UniProtKB-EC"/>
</dbReference>
<protein>
    <submittedName>
        <fullName evidence="2">Enoyl-CoA hydratase</fullName>
        <ecNumber evidence="2">4.2.1.17</ecNumber>
    </submittedName>
</protein>
<organism evidence="2 3">
    <name type="scientific">Mangrovibacillus cuniculi</name>
    <dbReference type="NCBI Taxonomy" id="2593652"/>
    <lineage>
        <taxon>Bacteria</taxon>
        <taxon>Bacillati</taxon>
        <taxon>Bacillota</taxon>
        <taxon>Bacilli</taxon>
        <taxon>Bacillales</taxon>
        <taxon>Bacillaceae</taxon>
        <taxon>Mangrovibacillus</taxon>
    </lineage>
</organism>
<dbReference type="InterPro" id="IPR001753">
    <property type="entry name" value="Enoyl-CoA_hydra/iso"/>
</dbReference>
<accession>A0A7S8C9N7</accession>
<dbReference type="RefSeq" id="WP_239673499.1">
    <property type="nucleotide sequence ID" value="NZ_CP049742.1"/>
</dbReference>
<keyword evidence="2" id="KW-0456">Lyase</keyword>
<reference evidence="2 3" key="1">
    <citation type="submission" date="2019-07" db="EMBL/GenBank/DDBJ databases">
        <title>Genome sequence of 2 isolates from Red Sea Mangroves.</title>
        <authorList>
            <person name="Sefrji F."/>
            <person name="Michoud G."/>
            <person name="Merlino G."/>
            <person name="Daffonchio D."/>
        </authorList>
    </citation>
    <scope>NUCLEOTIDE SEQUENCE [LARGE SCALE GENOMIC DNA]</scope>
    <source>
        <strain evidence="2 3">R1DC41</strain>
    </source>
</reference>
<dbReference type="EMBL" id="CP049742">
    <property type="protein sequence ID" value="QPC45977.1"/>
    <property type="molecule type" value="Genomic_DNA"/>
</dbReference>
<evidence type="ECO:0000313" key="3">
    <source>
        <dbReference type="Proteomes" id="UP000593626"/>
    </source>
</evidence>
<dbReference type="Pfam" id="PF00378">
    <property type="entry name" value="ECH_1"/>
    <property type="match status" value="1"/>
</dbReference>
<dbReference type="SUPFAM" id="SSF52096">
    <property type="entry name" value="ClpP/crotonase"/>
    <property type="match status" value="1"/>
</dbReference>
<proteinExistence type="inferred from homology"/>
<evidence type="ECO:0000256" key="1">
    <source>
        <dbReference type="ARBA" id="ARBA00005254"/>
    </source>
</evidence>
<dbReference type="Gene3D" id="3.90.226.10">
    <property type="entry name" value="2-enoyl-CoA Hydratase, Chain A, domain 1"/>
    <property type="match status" value="1"/>
</dbReference>
<dbReference type="EC" id="4.2.1.17" evidence="2"/>
<gene>
    <name evidence="2" type="ORF">G8O30_02885</name>
</gene>
<dbReference type="AlphaFoldDB" id="A0A7S8C9N7"/>
<dbReference type="CDD" id="cd06558">
    <property type="entry name" value="crotonase-like"/>
    <property type="match status" value="1"/>
</dbReference>
<dbReference type="InterPro" id="IPR029045">
    <property type="entry name" value="ClpP/crotonase-like_dom_sf"/>
</dbReference>
<name>A0A7S8C9N7_9BACI</name>
<keyword evidence="3" id="KW-1185">Reference proteome</keyword>
<sequence length="263" mass="29087">MVIHLSYETLLVSTEGNCTTITLNRPQSMNALNETLLQELAHCLNVVSRDDSQQIVVLRGNNGVFSAGGDIKDMLLKESTEEEFSAIMSAITDIVVTLYTMPKLTISLVEGAAAGLGLSLALATDRLVATPSTVLAMNFIGIGLIPDGGGHYFLAERLGPKKAQEMIWAGNKLTAQEAKEAGLVHEVVESVEEYLGATLKEWRRKPLLAMIKTKMIYASMNRDELLRVLQMEKQGQWKMRLTDDHKEGVDAFLMKRYPKFEGK</sequence>
<dbReference type="Proteomes" id="UP000593626">
    <property type="component" value="Chromosome"/>
</dbReference>